<comment type="caution">
    <text evidence="1">The sequence shown here is derived from an EMBL/GenBank/DDBJ whole genome shotgun (WGS) entry which is preliminary data.</text>
</comment>
<evidence type="ECO:0000313" key="1">
    <source>
        <dbReference type="EMBL" id="OHA46634.1"/>
    </source>
</evidence>
<gene>
    <name evidence="1" type="ORF">A2828_01890</name>
</gene>
<organism evidence="1 2">
    <name type="scientific">Candidatus Terrybacteria bacterium RIFCSPHIGHO2_01_FULL_43_35</name>
    <dbReference type="NCBI Taxonomy" id="1802361"/>
    <lineage>
        <taxon>Bacteria</taxon>
        <taxon>Candidatus Terryibacteriota</taxon>
    </lineage>
</organism>
<name>A0A1G2PE70_9BACT</name>
<dbReference type="EMBL" id="MHSR01000013">
    <property type="protein sequence ID" value="OHA46634.1"/>
    <property type="molecule type" value="Genomic_DNA"/>
</dbReference>
<protein>
    <submittedName>
        <fullName evidence="1">Uncharacterized protein</fullName>
    </submittedName>
</protein>
<evidence type="ECO:0000313" key="2">
    <source>
        <dbReference type="Proteomes" id="UP000178869"/>
    </source>
</evidence>
<accession>A0A1G2PE70</accession>
<proteinExistence type="predicted"/>
<sequence length="61" mass="6867">MAFVECFRPHVGFATSLSARSARCEAGAETKTFPARNARETRWVFYTQLCHVLPLSLSIFS</sequence>
<dbReference type="Proteomes" id="UP000178869">
    <property type="component" value="Unassembled WGS sequence"/>
</dbReference>
<reference evidence="1 2" key="1">
    <citation type="journal article" date="2016" name="Nat. Commun.">
        <title>Thousands of microbial genomes shed light on interconnected biogeochemical processes in an aquifer system.</title>
        <authorList>
            <person name="Anantharaman K."/>
            <person name="Brown C.T."/>
            <person name="Hug L.A."/>
            <person name="Sharon I."/>
            <person name="Castelle C.J."/>
            <person name="Probst A.J."/>
            <person name="Thomas B.C."/>
            <person name="Singh A."/>
            <person name="Wilkins M.J."/>
            <person name="Karaoz U."/>
            <person name="Brodie E.L."/>
            <person name="Williams K.H."/>
            <person name="Hubbard S.S."/>
            <person name="Banfield J.F."/>
        </authorList>
    </citation>
    <scope>NUCLEOTIDE SEQUENCE [LARGE SCALE GENOMIC DNA]</scope>
</reference>
<dbReference type="AlphaFoldDB" id="A0A1G2PE70"/>